<dbReference type="EMBL" id="CP086322">
    <property type="protein sequence ID" value="UQA91405.1"/>
    <property type="molecule type" value="Genomic_DNA"/>
</dbReference>
<name>A0ABY4M4W0_9ACTN</name>
<dbReference type="Proteomes" id="UP000830115">
    <property type="component" value="Chromosome"/>
</dbReference>
<evidence type="ECO:0000256" key="3">
    <source>
        <dbReference type="ARBA" id="ARBA00023004"/>
    </source>
</evidence>
<dbReference type="InterPro" id="IPR001128">
    <property type="entry name" value="Cyt_P450"/>
</dbReference>
<comment type="similarity">
    <text evidence="1">Belongs to the cytochrome P450 family.</text>
</comment>
<dbReference type="Pfam" id="PF00067">
    <property type="entry name" value="p450"/>
    <property type="match status" value="1"/>
</dbReference>
<keyword evidence="3" id="KW-0408">Iron</keyword>
<dbReference type="InterPro" id="IPR050121">
    <property type="entry name" value="Cytochrome_P450_monoxygenase"/>
</dbReference>
<evidence type="ECO:0000313" key="4">
    <source>
        <dbReference type="EMBL" id="UQA91405.1"/>
    </source>
</evidence>
<dbReference type="PANTHER" id="PTHR24305">
    <property type="entry name" value="CYTOCHROME P450"/>
    <property type="match status" value="1"/>
</dbReference>
<keyword evidence="2" id="KW-0479">Metal-binding</keyword>
<organism evidence="4 5">
    <name type="scientific">Streptomyces halobius</name>
    <dbReference type="NCBI Taxonomy" id="2879846"/>
    <lineage>
        <taxon>Bacteria</taxon>
        <taxon>Bacillati</taxon>
        <taxon>Actinomycetota</taxon>
        <taxon>Actinomycetes</taxon>
        <taxon>Kitasatosporales</taxon>
        <taxon>Streptomycetaceae</taxon>
        <taxon>Streptomyces</taxon>
    </lineage>
</organism>
<sequence>MQQRPPARASILETVLLGTNILIPTLAQGAILRRPRMVRLAARFDTNRRANRTLTRLRRRHGAGPVSVTIPGRRVLLLLSPQDARHLFTSTPATLTPANREKTGGLRHFEPDGVLISPNEDRPERRAFNESVLDWDTPAHRLFPALTPRIREEAQALLALHHSSGRPLDWDDFSAAFWRIIRRVVLGDAARDDHRITELLATLRADANWLNLLKPKDRTRDAFLARVRAYVDSAEPDSLAALVAATPSTEAAKPEGQIPHWLFAYDAAAIATYSALALLASHPEHADRVRTEIDATDPTQPATADALPLLRACILESLRLWPTSLAILRDTTAETTWHNGTTTPADTGVVYYSSFFHRDAQHLPHADQFEPDAWLDGRNKDNWALAPFSHGPAKCPGQDLVLFTAATLLASLLRGHKAFLLLPRRPLAPPVPLPHTINHTSLRFALTPSSH</sequence>
<keyword evidence="5" id="KW-1185">Reference proteome</keyword>
<dbReference type="PANTHER" id="PTHR24305:SF166">
    <property type="entry name" value="CYTOCHROME P450 12A4, MITOCHONDRIAL-RELATED"/>
    <property type="match status" value="1"/>
</dbReference>
<dbReference type="PRINTS" id="PR00465">
    <property type="entry name" value="EP450IV"/>
</dbReference>
<accession>A0ABY4M4W0</accession>
<dbReference type="InterPro" id="IPR036396">
    <property type="entry name" value="Cyt_P450_sf"/>
</dbReference>
<reference evidence="4" key="1">
    <citation type="submission" date="2021-10" db="EMBL/GenBank/DDBJ databases">
        <title>Streptomyces nigrumlapis sp.nov.,an antimicrobial producing actinobacterium isolated from Black Gobi rocks.</title>
        <authorList>
            <person name="Wen Y."/>
            <person name="Zhang W."/>
            <person name="Liu X.G."/>
        </authorList>
    </citation>
    <scope>NUCLEOTIDE SEQUENCE</scope>
    <source>
        <strain evidence="4">ST13-2-2</strain>
    </source>
</reference>
<dbReference type="RefSeq" id="WP_248862232.1">
    <property type="nucleotide sequence ID" value="NZ_CP086322.1"/>
</dbReference>
<dbReference type="InterPro" id="IPR002403">
    <property type="entry name" value="Cyt_P450_E_grp-IV"/>
</dbReference>
<protein>
    <submittedName>
        <fullName evidence="4">Cytochrome P450</fullName>
    </submittedName>
</protein>
<proteinExistence type="inferred from homology"/>
<evidence type="ECO:0000256" key="1">
    <source>
        <dbReference type="ARBA" id="ARBA00010617"/>
    </source>
</evidence>
<gene>
    <name evidence="4" type="ORF">K9S39_05500</name>
</gene>
<dbReference type="SUPFAM" id="SSF48264">
    <property type="entry name" value="Cytochrome P450"/>
    <property type="match status" value="1"/>
</dbReference>
<evidence type="ECO:0000313" key="5">
    <source>
        <dbReference type="Proteomes" id="UP000830115"/>
    </source>
</evidence>
<evidence type="ECO:0000256" key="2">
    <source>
        <dbReference type="ARBA" id="ARBA00022723"/>
    </source>
</evidence>
<dbReference type="Gene3D" id="1.10.630.10">
    <property type="entry name" value="Cytochrome P450"/>
    <property type="match status" value="1"/>
</dbReference>